<dbReference type="KEGG" id="slb:AWJ20_5153"/>
<reference evidence="2 3" key="1">
    <citation type="submission" date="2016-02" db="EMBL/GenBank/DDBJ databases">
        <title>Complete genome sequence and transcriptome regulation of the pentose utilising yeast Sugiyamaella lignohabitans.</title>
        <authorList>
            <person name="Bellasio M."/>
            <person name="Peymann A."/>
            <person name="Valli M."/>
            <person name="Sipitzky M."/>
            <person name="Graf A."/>
            <person name="Sauer M."/>
            <person name="Marx H."/>
            <person name="Mattanovich D."/>
        </authorList>
    </citation>
    <scope>NUCLEOTIDE SEQUENCE [LARGE SCALE GENOMIC DNA]</scope>
    <source>
        <strain evidence="2 3">CBS 10342</strain>
    </source>
</reference>
<feature type="region of interest" description="Disordered" evidence="1">
    <location>
        <begin position="315"/>
        <end position="349"/>
    </location>
</feature>
<dbReference type="Proteomes" id="UP000189580">
    <property type="component" value="Chromosome d"/>
</dbReference>
<dbReference type="EMBL" id="CP014502">
    <property type="protein sequence ID" value="ANB14192.1"/>
    <property type="molecule type" value="Genomic_DNA"/>
</dbReference>
<dbReference type="CDD" id="cd20558">
    <property type="entry name" value="CYCLIN_ScPCL7-like"/>
    <property type="match status" value="1"/>
</dbReference>
<dbReference type="GeneID" id="30037364"/>
<dbReference type="SUPFAM" id="SSF47954">
    <property type="entry name" value="Cyclin-like"/>
    <property type="match status" value="1"/>
</dbReference>
<proteinExistence type="predicted"/>
<dbReference type="AlphaFoldDB" id="A0A167EKT0"/>
<evidence type="ECO:0000313" key="2">
    <source>
        <dbReference type="EMBL" id="ANB14192.1"/>
    </source>
</evidence>
<feature type="compositionally biased region" description="Low complexity" evidence="1">
    <location>
        <begin position="315"/>
        <end position="340"/>
    </location>
</feature>
<feature type="compositionally biased region" description="Basic and acidic residues" evidence="1">
    <location>
        <begin position="1"/>
        <end position="13"/>
    </location>
</feature>
<sequence length="502" mass="53486">MNIELHDNGKEAMMDSGGVNTANDGDGAGDASNAPTTNTDPSAITSGGDSGLHGNENENENIDTKQGTESNSNETTTEEGPTFDESFPPLSSQPDIMSISPKQALFYLHQSLTSLIKLHENLLLNRRDSPVVIDDDVMDSGSETASGGFSAGTGTGTGTAGSGSSYSKNTGVPATDSIVQTSGDASDEFSPINSGSIPPPSSSAMGNFQNSRRRSHRYSDISPISMSDRRLSSGGGSSGHHIKSNEDEDYDILSPHSPGGSSHPSGPHMANYQSYLRRQRKTTSLLAEAAEVASLVLQGGTTTLQDEYARLKKSSMSWPAGSPSGSGSSIPSSPATSPVSLRPSPSTGSVSSIQEQKLVIARRFWSKTTPQISVQKYLLRLYKYCPSSTSAYLSAGLYIYRLCIILQTIPLTDLSVHRLALAAIRIACKGIEDINHSQSRFAMAAGVSTSDLYRLEIALLFLLDFNIKVDHDALQRALDVWAEVEVQARHVLERPVLSPVVQ</sequence>
<keyword evidence="3" id="KW-1185">Reference proteome</keyword>
<dbReference type="PANTHER" id="PTHR15615:SF32">
    <property type="entry name" value="PROTEIN KINASE COMPLEX COMPONENT, PUTATIVE (AFU_ORTHOLOGUE AFUA_2G07660)-RELATED"/>
    <property type="match status" value="1"/>
</dbReference>
<feature type="compositionally biased region" description="Gly residues" evidence="1">
    <location>
        <begin position="149"/>
        <end position="161"/>
    </location>
</feature>
<dbReference type="GO" id="GO:0005634">
    <property type="term" value="C:nucleus"/>
    <property type="evidence" value="ECO:0007669"/>
    <property type="project" value="TreeGrafter"/>
</dbReference>
<dbReference type="RefSeq" id="XP_018736669.1">
    <property type="nucleotide sequence ID" value="XM_018882276.1"/>
</dbReference>
<feature type="compositionally biased region" description="Polar residues" evidence="1">
    <location>
        <begin position="166"/>
        <end position="184"/>
    </location>
</feature>
<feature type="region of interest" description="Disordered" evidence="1">
    <location>
        <begin position="143"/>
        <end position="270"/>
    </location>
</feature>
<organism evidence="2 3">
    <name type="scientific">Sugiyamaella lignohabitans</name>
    <dbReference type="NCBI Taxonomy" id="796027"/>
    <lineage>
        <taxon>Eukaryota</taxon>
        <taxon>Fungi</taxon>
        <taxon>Dikarya</taxon>
        <taxon>Ascomycota</taxon>
        <taxon>Saccharomycotina</taxon>
        <taxon>Dipodascomycetes</taxon>
        <taxon>Dipodascales</taxon>
        <taxon>Trichomonascaceae</taxon>
        <taxon>Sugiyamaella</taxon>
    </lineage>
</organism>
<feature type="compositionally biased region" description="Polar residues" evidence="1">
    <location>
        <begin position="33"/>
        <end position="47"/>
    </location>
</feature>
<feature type="compositionally biased region" description="Low complexity" evidence="1">
    <location>
        <begin position="254"/>
        <end position="268"/>
    </location>
</feature>
<dbReference type="PANTHER" id="PTHR15615">
    <property type="match status" value="1"/>
</dbReference>
<dbReference type="InterPro" id="IPR013922">
    <property type="entry name" value="Cyclin_PHO80-like"/>
</dbReference>
<dbReference type="GO" id="GO:0000307">
    <property type="term" value="C:cyclin-dependent protein kinase holoenzyme complex"/>
    <property type="evidence" value="ECO:0007669"/>
    <property type="project" value="TreeGrafter"/>
</dbReference>
<name>A0A167EKT0_9ASCO</name>
<feature type="compositionally biased region" description="Low complexity" evidence="1">
    <location>
        <begin position="68"/>
        <end position="79"/>
    </location>
</feature>
<protein>
    <submittedName>
        <fullName evidence="2">Pcl7p</fullName>
    </submittedName>
</protein>
<dbReference type="OrthoDB" id="5304883at2759"/>
<accession>A0A167EKT0</accession>
<evidence type="ECO:0000256" key="1">
    <source>
        <dbReference type="SAM" id="MobiDB-lite"/>
    </source>
</evidence>
<feature type="region of interest" description="Disordered" evidence="1">
    <location>
        <begin position="1"/>
        <end position="96"/>
    </location>
</feature>
<dbReference type="GO" id="GO:0019901">
    <property type="term" value="F:protein kinase binding"/>
    <property type="evidence" value="ECO:0007669"/>
    <property type="project" value="InterPro"/>
</dbReference>
<evidence type="ECO:0000313" key="3">
    <source>
        <dbReference type="Proteomes" id="UP000189580"/>
    </source>
</evidence>
<dbReference type="GO" id="GO:0016538">
    <property type="term" value="F:cyclin-dependent protein serine/threonine kinase regulator activity"/>
    <property type="evidence" value="ECO:0007669"/>
    <property type="project" value="TreeGrafter"/>
</dbReference>
<dbReference type="Pfam" id="PF08613">
    <property type="entry name" value="Cyclin"/>
    <property type="match status" value="1"/>
</dbReference>
<dbReference type="Gene3D" id="1.10.472.10">
    <property type="entry name" value="Cyclin-like"/>
    <property type="match status" value="1"/>
</dbReference>
<dbReference type="InterPro" id="IPR036915">
    <property type="entry name" value="Cyclin-like_sf"/>
</dbReference>
<gene>
    <name evidence="2" type="primary">PCL7</name>
    <name evidence="2" type="ORF">AWJ20_5153</name>
</gene>